<dbReference type="EC" id="6.1.1.7" evidence="2"/>
<dbReference type="GO" id="GO:0005737">
    <property type="term" value="C:cytoplasm"/>
    <property type="evidence" value="ECO:0007669"/>
    <property type="project" value="InterPro"/>
</dbReference>
<dbReference type="EMBL" id="LCOZ01000044">
    <property type="protein sequence ID" value="KKU86533.1"/>
    <property type="molecule type" value="Genomic_DNA"/>
</dbReference>
<sequence length="584" mass="65853">MDSSEIRESYLKFFQDKGHALIPPAPLVPADDPTTLFTSAGMQQLVPYLKGEPHPLGKRLVDCQQSIRLQDLDAVADNRHLSLFEMLGNWSLGDYFKEKQLPWIWEFYTQVLKLDKARLYVTVYKGSSAAPRDDESVEIWRSIGLPKEKIIFYEDNWWSRAGGPEKMPAGEIGGPDSEVFFEFTQVKHNPKFGKICHPNCDCGRFLEIGNSVFLQYEKQTDGSVKPLPNKNVDFGGGLERITAAVNNEPDVFKTDIFQPMIAHLEKVTGKEYAGSNRPPMRIIADHLRAATAMIKEGVEPSNKQQGYVLRRLIRRSAVKMRQLKGVLDTNDFPKEFHDEVTRFKTNLDRGLKEFDKLAPDQMNELNAFNLLQTYGFPFEITAELFKQKGFDLDRRKFDKIFADHQKLSRTASVGMFKGGLADQSEITTKYHTATHLLQAALRQVLGQHVHQEGSNITSERLRFDFSHPQALSEAELKQVEELINQKIKDDLAVVKTIEDKDAALQSGAMAFFRENYPDKVSVYTIGDFSKELCGGPHVGSTAAIGGVKLIKQEAIGAGKRRVYAVLNYGPKKSTGKIHHQRSAG</sequence>
<dbReference type="InterPro" id="IPR045864">
    <property type="entry name" value="aa-tRNA-synth_II/BPL/LPL"/>
</dbReference>
<keyword evidence="5" id="KW-0547">Nucleotide-binding</keyword>
<dbReference type="Proteomes" id="UP000034772">
    <property type="component" value="Unassembled WGS sequence"/>
</dbReference>
<comment type="caution">
    <text evidence="11">The sequence shown here is derived from an EMBL/GenBank/DDBJ whole genome shotgun (WGS) entry which is preliminary data.</text>
</comment>
<dbReference type="Gene3D" id="3.30.980.10">
    <property type="entry name" value="Threonyl-trna Synthetase, Chain A, domain 2"/>
    <property type="match status" value="1"/>
</dbReference>
<dbReference type="Gene3D" id="3.30.930.10">
    <property type="entry name" value="Bira Bifunctional Protein, Domain 2"/>
    <property type="match status" value="1"/>
</dbReference>
<keyword evidence="7" id="KW-0694">RNA-binding</keyword>
<gene>
    <name evidence="11" type="ORF">UY17_C0044G0002</name>
</gene>
<feature type="domain" description="Alanyl-transfer RNA synthetases family profile" evidence="10">
    <location>
        <begin position="1"/>
        <end position="565"/>
    </location>
</feature>
<dbReference type="FunFam" id="3.30.980.10:FF:000004">
    <property type="entry name" value="Alanine--tRNA ligase, cytoplasmic"/>
    <property type="match status" value="1"/>
</dbReference>
<dbReference type="InterPro" id="IPR012947">
    <property type="entry name" value="tRNA_SAD"/>
</dbReference>
<dbReference type="Pfam" id="PF07973">
    <property type="entry name" value="tRNA_SAD"/>
    <property type="match status" value="1"/>
</dbReference>
<dbReference type="PRINTS" id="PR00980">
    <property type="entry name" value="TRNASYNTHALA"/>
</dbReference>
<dbReference type="GO" id="GO:0000049">
    <property type="term" value="F:tRNA binding"/>
    <property type="evidence" value="ECO:0007669"/>
    <property type="project" value="UniProtKB-KW"/>
</dbReference>
<dbReference type="Pfam" id="PF01411">
    <property type="entry name" value="tRNA-synt_2c"/>
    <property type="match status" value="2"/>
</dbReference>
<dbReference type="AlphaFoldDB" id="A0A0G1W847"/>
<evidence type="ECO:0000256" key="7">
    <source>
        <dbReference type="ARBA" id="ARBA00022884"/>
    </source>
</evidence>
<dbReference type="SUPFAM" id="SSF101353">
    <property type="entry name" value="Putative anticodon-binding domain of alanyl-tRNA synthetase (AlaRS)"/>
    <property type="match status" value="1"/>
</dbReference>
<keyword evidence="6" id="KW-0067">ATP-binding</keyword>
<name>A0A0G1W847_9BACT</name>
<dbReference type="SMART" id="SM00863">
    <property type="entry name" value="tRNA_SAD"/>
    <property type="match status" value="1"/>
</dbReference>
<dbReference type="InterPro" id="IPR018163">
    <property type="entry name" value="Thr/Ala-tRNA-synth_IIc_edit"/>
</dbReference>
<evidence type="ECO:0000256" key="6">
    <source>
        <dbReference type="ARBA" id="ARBA00022840"/>
    </source>
</evidence>
<dbReference type="InterPro" id="IPR018165">
    <property type="entry name" value="Ala-tRNA-synth_IIc_core"/>
</dbReference>
<dbReference type="InterPro" id="IPR002318">
    <property type="entry name" value="Ala-tRNA-lgiase_IIc"/>
</dbReference>
<evidence type="ECO:0000256" key="8">
    <source>
        <dbReference type="ARBA" id="ARBA00022917"/>
    </source>
</evidence>
<dbReference type="CDD" id="cd00673">
    <property type="entry name" value="AlaRS_core"/>
    <property type="match status" value="1"/>
</dbReference>
<dbReference type="PANTHER" id="PTHR11777">
    <property type="entry name" value="ALANYL-TRNA SYNTHETASE"/>
    <property type="match status" value="1"/>
</dbReference>
<evidence type="ECO:0000256" key="1">
    <source>
        <dbReference type="ARBA" id="ARBA00008226"/>
    </source>
</evidence>
<protein>
    <recommendedName>
        <fullName evidence="2">alanine--tRNA ligase</fullName>
        <ecNumber evidence="2">6.1.1.7</ecNumber>
    </recommendedName>
</protein>
<dbReference type="GO" id="GO:0005524">
    <property type="term" value="F:ATP binding"/>
    <property type="evidence" value="ECO:0007669"/>
    <property type="project" value="UniProtKB-KW"/>
</dbReference>
<evidence type="ECO:0000256" key="2">
    <source>
        <dbReference type="ARBA" id="ARBA00013168"/>
    </source>
</evidence>
<reference evidence="11 12" key="1">
    <citation type="journal article" date="2015" name="Nature">
        <title>rRNA introns, odd ribosomes, and small enigmatic genomes across a large radiation of phyla.</title>
        <authorList>
            <person name="Brown C.T."/>
            <person name="Hug L.A."/>
            <person name="Thomas B.C."/>
            <person name="Sharon I."/>
            <person name="Castelle C.J."/>
            <person name="Singh A."/>
            <person name="Wilkins M.J."/>
            <person name="Williams K.H."/>
            <person name="Banfield J.F."/>
        </authorList>
    </citation>
    <scope>NUCLEOTIDE SEQUENCE [LARGE SCALE GENOMIC DNA]</scope>
</reference>
<dbReference type="PANTHER" id="PTHR11777:SF9">
    <property type="entry name" value="ALANINE--TRNA LIGASE, CYTOPLASMIC"/>
    <property type="match status" value="1"/>
</dbReference>
<evidence type="ECO:0000256" key="4">
    <source>
        <dbReference type="ARBA" id="ARBA00022598"/>
    </source>
</evidence>
<dbReference type="InterPro" id="IPR050058">
    <property type="entry name" value="Ala-tRNA_ligase"/>
</dbReference>
<accession>A0A0G1W847</accession>
<dbReference type="GO" id="GO:0006419">
    <property type="term" value="P:alanyl-tRNA aminoacylation"/>
    <property type="evidence" value="ECO:0007669"/>
    <property type="project" value="InterPro"/>
</dbReference>
<evidence type="ECO:0000256" key="3">
    <source>
        <dbReference type="ARBA" id="ARBA00022555"/>
    </source>
</evidence>
<dbReference type="SUPFAM" id="SSF55681">
    <property type="entry name" value="Class II aaRS and biotin synthetases"/>
    <property type="match status" value="1"/>
</dbReference>
<dbReference type="GO" id="GO:0002161">
    <property type="term" value="F:aminoacyl-tRNA deacylase activity"/>
    <property type="evidence" value="ECO:0007669"/>
    <property type="project" value="TreeGrafter"/>
</dbReference>
<comment type="similarity">
    <text evidence="1">Belongs to the class-II aminoacyl-tRNA synthetase family.</text>
</comment>
<evidence type="ECO:0000256" key="5">
    <source>
        <dbReference type="ARBA" id="ARBA00022741"/>
    </source>
</evidence>
<keyword evidence="4 11" id="KW-0436">Ligase</keyword>
<dbReference type="InterPro" id="IPR018162">
    <property type="entry name" value="Ala-tRNA-ligase_IIc_anticod-bd"/>
</dbReference>
<evidence type="ECO:0000313" key="11">
    <source>
        <dbReference type="EMBL" id="KKU86533.1"/>
    </source>
</evidence>
<keyword evidence="8" id="KW-0648">Protein biosynthesis</keyword>
<evidence type="ECO:0000259" key="10">
    <source>
        <dbReference type="PROSITE" id="PS50860"/>
    </source>
</evidence>
<dbReference type="SUPFAM" id="SSF55186">
    <property type="entry name" value="ThrRS/AlaRS common domain"/>
    <property type="match status" value="1"/>
</dbReference>
<organism evidence="11 12">
    <name type="scientific">Candidatus Beckwithbacteria bacterium GW2011_GWC2_47_9</name>
    <dbReference type="NCBI Taxonomy" id="1618373"/>
    <lineage>
        <taxon>Bacteria</taxon>
        <taxon>Candidatus Beckwithiibacteriota</taxon>
    </lineage>
</organism>
<dbReference type="Gene3D" id="3.30.54.20">
    <property type="match status" value="1"/>
</dbReference>
<evidence type="ECO:0000313" key="12">
    <source>
        <dbReference type="Proteomes" id="UP000034772"/>
    </source>
</evidence>
<keyword evidence="9" id="KW-0030">Aminoacyl-tRNA synthetase</keyword>
<dbReference type="GO" id="GO:0004813">
    <property type="term" value="F:alanine-tRNA ligase activity"/>
    <property type="evidence" value="ECO:0007669"/>
    <property type="project" value="UniProtKB-EC"/>
</dbReference>
<evidence type="ECO:0000256" key="9">
    <source>
        <dbReference type="ARBA" id="ARBA00023146"/>
    </source>
</evidence>
<dbReference type="PATRIC" id="fig|1618373.3.peg.414"/>
<dbReference type="InterPro" id="IPR018164">
    <property type="entry name" value="Ala-tRNA-synth_IIc_N"/>
</dbReference>
<dbReference type="PROSITE" id="PS50860">
    <property type="entry name" value="AA_TRNA_LIGASE_II_ALA"/>
    <property type="match status" value="1"/>
</dbReference>
<proteinExistence type="inferred from homology"/>
<keyword evidence="3" id="KW-0820">tRNA-binding</keyword>